<accession>A0ABW8YR99</accession>
<sequence>MHEVMRKLMVKILDKEEPHIYIQLPIDDERGENNTISKSIDVTSELNLTCEQTVRFDLDEDGNLLSIEIF</sequence>
<dbReference type="EMBL" id="JBELQC010000003">
    <property type="protein sequence ID" value="MFL9842663.1"/>
    <property type="molecule type" value="Genomic_DNA"/>
</dbReference>
<proteinExistence type="predicted"/>
<organism evidence="1 2">
    <name type="scientific">Sphingomonas plantiphila</name>
    <dbReference type="NCBI Taxonomy" id="3163295"/>
    <lineage>
        <taxon>Bacteria</taxon>
        <taxon>Pseudomonadati</taxon>
        <taxon>Pseudomonadota</taxon>
        <taxon>Alphaproteobacteria</taxon>
        <taxon>Sphingomonadales</taxon>
        <taxon>Sphingomonadaceae</taxon>
        <taxon>Sphingomonas</taxon>
    </lineage>
</organism>
<protein>
    <submittedName>
        <fullName evidence="1">Uncharacterized protein</fullName>
    </submittedName>
</protein>
<reference evidence="1 2" key="1">
    <citation type="submission" date="2024-06" db="EMBL/GenBank/DDBJ databases">
        <authorList>
            <person name="Kaempfer P."/>
            <person name="Viver T."/>
        </authorList>
    </citation>
    <scope>NUCLEOTIDE SEQUENCE [LARGE SCALE GENOMIC DNA]</scope>
    <source>
        <strain evidence="1 2">ST-64</strain>
    </source>
</reference>
<dbReference type="Proteomes" id="UP001629244">
    <property type="component" value="Unassembled WGS sequence"/>
</dbReference>
<evidence type="ECO:0000313" key="1">
    <source>
        <dbReference type="EMBL" id="MFL9842663.1"/>
    </source>
</evidence>
<dbReference type="RefSeq" id="WP_408080520.1">
    <property type="nucleotide sequence ID" value="NZ_JBELQC010000003.1"/>
</dbReference>
<keyword evidence="2" id="KW-1185">Reference proteome</keyword>
<comment type="caution">
    <text evidence="1">The sequence shown here is derived from an EMBL/GenBank/DDBJ whole genome shotgun (WGS) entry which is preliminary data.</text>
</comment>
<evidence type="ECO:0000313" key="2">
    <source>
        <dbReference type="Proteomes" id="UP001629244"/>
    </source>
</evidence>
<gene>
    <name evidence="1" type="ORF">ABS767_16955</name>
</gene>
<name>A0ABW8YR99_9SPHN</name>